<evidence type="ECO:0000259" key="1">
    <source>
        <dbReference type="Pfam" id="PF07727"/>
    </source>
</evidence>
<organism evidence="2">
    <name type="scientific">Fagus sylvatica</name>
    <name type="common">Beechnut</name>
    <dbReference type="NCBI Taxonomy" id="28930"/>
    <lineage>
        <taxon>Eukaryota</taxon>
        <taxon>Viridiplantae</taxon>
        <taxon>Streptophyta</taxon>
        <taxon>Embryophyta</taxon>
        <taxon>Tracheophyta</taxon>
        <taxon>Spermatophyta</taxon>
        <taxon>Magnoliopsida</taxon>
        <taxon>eudicotyledons</taxon>
        <taxon>Gunneridae</taxon>
        <taxon>Pentapetalae</taxon>
        <taxon>rosids</taxon>
        <taxon>fabids</taxon>
        <taxon>Fagales</taxon>
        <taxon>Fagaceae</taxon>
        <taxon>Fagus</taxon>
    </lineage>
</organism>
<dbReference type="AlphaFoldDB" id="A0A2N9EKA5"/>
<reference evidence="2" key="1">
    <citation type="submission" date="2018-02" db="EMBL/GenBank/DDBJ databases">
        <authorList>
            <person name="Cohen D.B."/>
            <person name="Kent A.D."/>
        </authorList>
    </citation>
    <scope>NUCLEOTIDE SEQUENCE</scope>
</reference>
<gene>
    <name evidence="2" type="ORF">FSB_LOCUS7179</name>
</gene>
<dbReference type="InterPro" id="IPR013103">
    <property type="entry name" value="RVT_2"/>
</dbReference>
<dbReference type="InterPro" id="IPR043502">
    <property type="entry name" value="DNA/RNA_pol_sf"/>
</dbReference>
<name>A0A2N9EKA5_FAGSY</name>
<dbReference type="PANTHER" id="PTHR11439">
    <property type="entry name" value="GAG-POL-RELATED RETROTRANSPOSON"/>
    <property type="match status" value="1"/>
</dbReference>
<proteinExistence type="predicted"/>
<dbReference type="Pfam" id="PF07727">
    <property type="entry name" value="RVT_2"/>
    <property type="match status" value="1"/>
</dbReference>
<dbReference type="PANTHER" id="PTHR11439:SF461">
    <property type="entry name" value="OS10G0432200 PROTEIN"/>
    <property type="match status" value="1"/>
</dbReference>
<evidence type="ECO:0000313" key="2">
    <source>
        <dbReference type="EMBL" id="SPC79297.1"/>
    </source>
</evidence>
<dbReference type="SUPFAM" id="SSF56672">
    <property type="entry name" value="DNA/RNA polymerases"/>
    <property type="match status" value="1"/>
</dbReference>
<protein>
    <recommendedName>
        <fullName evidence="1">Reverse transcriptase Ty1/copia-type domain-containing protein</fullName>
    </recommendedName>
</protein>
<feature type="domain" description="Reverse transcriptase Ty1/copia-type" evidence="1">
    <location>
        <begin position="29"/>
        <end position="121"/>
    </location>
</feature>
<dbReference type="EMBL" id="OIVN01000380">
    <property type="protein sequence ID" value="SPC79297.1"/>
    <property type="molecule type" value="Genomic_DNA"/>
</dbReference>
<dbReference type="CDD" id="cd09272">
    <property type="entry name" value="RNase_HI_RT_Ty1"/>
    <property type="match status" value="1"/>
</dbReference>
<accession>A0A2N9EKA5</accession>
<sequence length="281" mass="32509">MDVNNVFLNGELTEEVYMQLSPSFFHPIGFFHKVCRSNHGITLLLLYVDDMIITSDDVQGIKDLMRFLGQHFEMKDLGLLSYFLSLEVSSSSDGYYLTQAKYTFDLISRDGITDSKIVDIHIEYNNLLNTHNGEPLPIATLNRQLFMIAPRSLHYAVILRILRYLKDTLFHRLHFSSQSSLTLQAYFDADWDLGVDCFTAVLIHCVNQSSIQIAHDDVFHERIKYIEIDCHFVHHHLLKGTLQYRSVSSQDQLVDIFTKPLPLGRFRDLVSKLKLVSLHRT</sequence>